<feature type="domain" description="Transposable element P transposase-like GTP-binding insertion" evidence="1">
    <location>
        <begin position="255"/>
        <end position="310"/>
    </location>
</feature>
<evidence type="ECO:0000313" key="3">
    <source>
        <dbReference type="EMBL" id="CAH2101185.1"/>
    </source>
</evidence>
<dbReference type="EMBL" id="CAKOGL010000023">
    <property type="protein sequence ID" value="CAH2101185.1"/>
    <property type="molecule type" value="Genomic_DNA"/>
</dbReference>
<dbReference type="Proteomes" id="UP001153954">
    <property type="component" value="Unassembled WGS sequence"/>
</dbReference>
<organism evidence="3 4">
    <name type="scientific">Euphydryas editha</name>
    <name type="common">Edith's checkerspot</name>
    <dbReference type="NCBI Taxonomy" id="104508"/>
    <lineage>
        <taxon>Eukaryota</taxon>
        <taxon>Metazoa</taxon>
        <taxon>Ecdysozoa</taxon>
        <taxon>Arthropoda</taxon>
        <taxon>Hexapoda</taxon>
        <taxon>Insecta</taxon>
        <taxon>Pterygota</taxon>
        <taxon>Neoptera</taxon>
        <taxon>Endopterygota</taxon>
        <taxon>Lepidoptera</taxon>
        <taxon>Glossata</taxon>
        <taxon>Ditrysia</taxon>
        <taxon>Papilionoidea</taxon>
        <taxon>Nymphalidae</taxon>
        <taxon>Nymphalinae</taxon>
        <taxon>Euphydryas</taxon>
    </lineage>
</organism>
<evidence type="ECO:0000259" key="1">
    <source>
        <dbReference type="Pfam" id="PF21788"/>
    </source>
</evidence>
<reference evidence="3" key="1">
    <citation type="submission" date="2022-03" db="EMBL/GenBank/DDBJ databases">
        <authorList>
            <person name="Tunstrom K."/>
        </authorList>
    </citation>
    <scope>NUCLEOTIDE SEQUENCE</scope>
</reference>
<proteinExistence type="predicted"/>
<evidence type="ECO:0000313" key="4">
    <source>
        <dbReference type="Proteomes" id="UP001153954"/>
    </source>
</evidence>
<gene>
    <name evidence="3" type="ORF">EEDITHA_LOCUS15969</name>
</gene>
<comment type="caution">
    <text evidence="3">The sequence shown here is derived from an EMBL/GenBank/DDBJ whole genome shotgun (WGS) entry which is preliminary data.</text>
</comment>
<name>A0AAU9UP42_EUPED</name>
<dbReference type="InterPro" id="IPR048367">
    <property type="entry name" value="TNP-like_RNaseH_C"/>
</dbReference>
<evidence type="ECO:0000259" key="2">
    <source>
        <dbReference type="Pfam" id="PF21789"/>
    </source>
</evidence>
<sequence>MKQLSFELCAPWMRSRLRIPTLQRSLRENIEKILPQANLELPQEADKEPLTKVRRYCSIVQKKKKKTMSKMTSSIKYIHLCSIVVEDSSSNDDDDDDNYSGNDEMSGVEELDSDYNLIEFFQLNIFVFSKTATERCEVVWSRRRSKTSAKVTKQEKTDNSRQLLKSNSIPTISPVAKKKIEVLSDIKLLQQPPTLTSEEEILRPVISLETAVTSGTSSSYTEEPPKEKLFPNVKEVCVQTDAIKCMDPVEDVLKRKTLSSSVADALDFLRTNGNENFQRSETSSEYIRMIDRIFDLLNAKSPTGTGFKSPLRLSNEMFWTKAFTDTREYLKNLTIDSQNILTNRRKMADFGLIVDTYSCPDLAKDLLENVDNNLDYFRPYKLSQDHLEMFFWFEWQGGENNNPNALQFSSYRAAPSLRLVPSRDVAAKLRRLLPPATALDSAVSRRRALIDVLFLRHSQSHIILVS</sequence>
<dbReference type="AlphaFoldDB" id="A0AAU9UP42"/>
<dbReference type="PANTHER" id="PTHR47577:SF2">
    <property type="entry name" value="THAP DOMAIN CONTAINING 9"/>
    <property type="match status" value="1"/>
</dbReference>
<dbReference type="InterPro" id="IPR048366">
    <property type="entry name" value="TNP-like_GBD"/>
</dbReference>
<protein>
    <submittedName>
        <fullName evidence="3">Uncharacterized protein</fullName>
    </submittedName>
</protein>
<feature type="domain" description="Transposable element P transposase-like RNase H C-terminal" evidence="2">
    <location>
        <begin position="380"/>
        <end position="410"/>
    </location>
</feature>
<dbReference type="Pfam" id="PF21789">
    <property type="entry name" value="TNP-like_RNaseH_C"/>
    <property type="match status" value="1"/>
</dbReference>
<accession>A0AAU9UP42</accession>
<keyword evidence="4" id="KW-1185">Reference proteome</keyword>
<dbReference type="Pfam" id="PF21788">
    <property type="entry name" value="TNP-like_GBD"/>
    <property type="match status" value="1"/>
</dbReference>
<dbReference type="PANTHER" id="PTHR47577">
    <property type="entry name" value="THAP DOMAIN-CONTAINING PROTEIN 6"/>
    <property type="match status" value="1"/>
</dbReference>